<dbReference type="Proteomes" id="UP000277580">
    <property type="component" value="Unassembled WGS sequence"/>
</dbReference>
<reference evidence="1 2" key="1">
    <citation type="journal article" date="2018" name="Nat. Ecol. Evol.">
        <title>Pezizomycetes genomes reveal the molecular basis of ectomycorrhizal truffle lifestyle.</title>
        <authorList>
            <person name="Murat C."/>
            <person name="Payen T."/>
            <person name="Noel B."/>
            <person name="Kuo A."/>
            <person name="Morin E."/>
            <person name="Chen J."/>
            <person name="Kohler A."/>
            <person name="Krizsan K."/>
            <person name="Balestrini R."/>
            <person name="Da Silva C."/>
            <person name="Montanini B."/>
            <person name="Hainaut M."/>
            <person name="Levati E."/>
            <person name="Barry K.W."/>
            <person name="Belfiori B."/>
            <person name="Cichocki N."/>
            <person name="Clum A."/>
            <person name="Dockter R.B."/>
            <person name="Fauchery L."/>
            <person name="Guy J."/>
            <person name="Iotti M."/>
            <person name="Le Tacon F."/>
            <person name="Lindquist E.A."/>
            <person name="Lipzen A."/>
            <person name="Malagnac F."/>
            <person name="Mello A."/>
            <person name="Molinier V."/>
            <person name="Miyauchi S."/>
            <person name="Poulain J."/>
            <person name="Riccioni C."/>
            <person name="Rubini A."/>
            <person name="Sitrit Y."/>
            <person name="Splivallo R."/>
            <person name="Traeger S."/>
            <person name="Wang M."/>
            <person name="Zifcakova L."/>
            <person name="Wipf D."/>
            <person name="Zambonelli A."/>
            <person name="Paolocci F."/>
            <person name="Nowrousian M."/>
            <person name="Ottonello S."/>
            <person name="Baldrian P."/>
            <person name="Spatafora J.W."/>
            <person name="Henrissat B."/>
            <person name="Nagy L.G."/>
            <person name="Aury J.M."/>
            <person name="Wincker P."/>
            <person name="Grigoriev I.V."/>
            <person name="Bonfante P."/>
            <person name="Martin F.M."/>
        </authorList>
    </citation>
    <scope>NUCLEOTIDE SEQUENCE [LARGE SCALE GENOMIC DNA]</scope>
    <source>
        <strain evidence="1 2">CCBAS932</strain>
    </source>
</reference>
<dbReference type="EMBL" id="ML119117">
    <property type="protein sequence ID" value="RPB14616.1"/>
    <property type="molecule type" value="Genomic_DNA"/>
</dbReference>
<protein>
    <submittedName>
        <fullName evidence="1">Uncharacterized protein</fullName>
    </submittedName>
</protein>
<accession>A0A3N4KVP4</accession>
<name>A0A3N4KVP4_9PEZI</name>
<dbReference type="InParanoid" id="A0A3N4KVP4"/>
<proteinExistence type="predicted"/>
<dbReference type="AlphaFoldDB" id="A0A3N4KVP4"/>
<keyword evidence="2" id="KW-1185">Reference proteome</keyword>
<gene>
    <name evidence="1" type="ORF">P167DRAFT_58222</name>
</gene>
<sequence>MSGIFCSVVLSNSRSRVNCPRSPLPLPLSVAPSTSTGRENKIITKIYAPAPYFTGIRARTKKDSFTAYDSCTPQGLGMAGRARHMITRERTR</sequence>
<organism evidence="1 2">
    <name type="scientific">Morchella conica CCBAS932</name>
    <dbReference type="NCBI Taxonomy" id="1392247"/>
    <lineage>
        <taxon>Eukaryota</taxon>
        <taxon>Fungi</taxon>
        <taxon>Dikarya</taxon>
        <taxon>Ascomycota</taxon>
        <taxon>Pezizomycotina</taxon>
        <taxon>Pezizomycetes</taxon>
        <taxon>Pezizales</taxon>
        <taxon>Morchellaceae</taxon>
        <taxon>Morchella</taxon>
    </lineage>
</organism>
<evidence type="ECO:0000313" key="1">
    <source>
        <dbReference type="EMBL" id="RPB14616.1"/>
    </source>
</evidence>
<evidence type="ECO:0000313" key="2">
    <source>
        <dbReference type="Proteomes" id="UP000277580"/>
    </source>
</evidence>